<dbReference type="CDD" id="cd00063">
    <property type="entry name" value="FN3"/>
    <property type="match status" value="1"/>
</dbReference>
<dbReference type="SUPFAM" id="SSF49265">
    <property type="entry name" value="Fibronectin type III"/>
    <property type="match status" value="1"/>
</dbReference>
<dbReference type="EMBL" id="FQXH01000011">
    <property type="protein sequence ID" value="SHH23286.1"/>
    <property type="molecule type" value="Genomic_DNA"/>
</dbReference>
<dbReference type="Gene3D" id="2.60.40.10">
    <property type="entry name" value="Immunoglobulins"/>
    <property type="match status" value="7"/>
</dbReference>
<dbReference type="InterPro" id="IPR002909">
    <property type="entry name" value="IPT_dom"/>
</dbReference>
<dbReference type="SUPFAM" id="SSF81296">
    <property type="entry name" value="E set domains"/>
    <property type="match status" value="5"/>
</dbReference>
<gene>
    <name evidence="3" type="ORF">SAMN02744040_01306</name>
</gene>
<evidence type="ECO:0000313" key="3">
    <source>
        <dbReference type="EMBL" id="SHH23286.1"/>
    </source>
</evidence>
<dbReference type="CDD" id="cd00603">
    <property type="entry name" value="IPT_PCSR"/>
    <property type="match status" value="1"/>
</dbReference>
<dbReference type="Pfam" id="PF01833">
    <property type="entry name" value="TIG"/>
    <property type="match status" value="5"/>
</dbReference>
<dbReference type="PANTHER" id="PTHR22625">
    <property type="entry name" value="PLEXIN"/>
    <property type="match status" value="1"/>
</dbReference>
<dbReference type="STRING" id="1123350.SAMN02744040_01306"/>
<dbReference type="SMART" id="SM00060">
    <property type="entry name" value="FN3"/>
    <property type="match status" value="1"/>
</dbReference>
<proteinExistence type="predicted"/>
<dbReference type="PANTHER" id="PTHR22625:SF70">
    <property type="entry name" value="PLEXIN A, ISOFORM A"/>
    <property type="match status" value="1"/>
</dbReference>
<protein>
    <submittedName>
        <fullName evidence="3">IPT/TIG domain-containing protein</fullName>
    </submittedName>
</protein>
<keyword evidence="1" id="KW-0694">RNA-binding</keyword>
<dbReference type="PROSITE" id="PS50889">
    <property type="entry name" value="S4"/>
    <property type="match status" value="1"/>
</dbReference>
<reference evidence="4" key="1">
    <citation type="submission" date="2016-11" db="EMBL/GenBank/DDBJ databases">
        <authorList>
            <person name="Varghese N."/>
            <person name="Submissions S."/>
        </authorList>
    </citation>
    <scope>NUCLEOTIDE SEQUENCE [LARGE SCALE GENOMIC DNA]</scope>
    <source>
        <strain evidence="4">DSM 15285</strain>
    </source>
</reference>
<dbReference type="RefSeq" id="WP_072724836.1">
    <property type="nucleotide sequence ID" value="NZ_FQXH01000011.1"/>
</dbReference>
<organism evidence="3 4">
    <name type="scientific">Tepidibacter thalassicus DSM 15285</name>
    <dbReference type="NCBI Taxonomy" id="1123350"/>
    <lineage>
        <taxon>Bacteria</taxon>
        <taxon>Bacillati</taxon>
        <taxon>Bacillota</taxon>
        <taxon>Clostridia</taxon>
        <taxon>Peptostreptococcales</taxon>
        <taxon>Peptostreptococcaceae</taxon>
        <taxon>Tepidibacter</taxon>
    </lineage>
</organism>
<feature type="domain" description="Fibronectin type-III" evidence="2">
    <location>
        <begin position="1820"/>
        <end position="1908"/>
    </location>
</feature>
<name>A0A1M5RB70_9FIRM</name>
<dbReference type="GO" id="GO:0003723">
    <property type="term" value="F:RNA binding"/>
    <property type="evidence" value="ECO:0007669"/>
    <property type="project" value="UniProtKB-KW"/>
</dbReference>
<dbReference type="OrthoDB" id="1656124at2"/>
<dbReference type="InterPro" id="IPR031148">
    <property type="entry name" value="Plexin"/>
</dbReference>
<dbReference type="CDD" id="cd00102">
    <property type="entry name" value="IPT"/>
    <property type="match status" value="3"/>
</dbReference>
<dbReference type="SMART" id="SM00429">
    <property type="entry name" value="IPT"/>
    <property type="match status" value="3"/>
</dbReference>
<dbReference type="Pfam" id="PF00041">
    <property type="entry name" value="fn3"/>
    <property type="match status" value="1"/>
</dbReference>
<evidence type="ECO:0000313" key="4">
    <source>
        <dbReference type="Proteomes" id="UP000242520"/>
    </source>
</evidence>
<evidence type="ECO:0000259" key="2">
    <source>
        <dbReference type="PROSITE" id="PS50853"/>
    </source>
</evidence>
<dbReference type="GO" id="GO:0017154">
    <property type="term" value="F:semaphorin receptor activity"/>
    <property type="evidence" value="ECO:0007669"/>
    <property type="project" value="InterPro"/>
</dbReference>
<dbReference type="InterPro" id="IPR013783">
    <property type="entry name" value="Ig-like_fold"/>
</dbReference>
<accession>A0A1M5RB70</accession>
<dbReference type="Proteomes" id="UP000242520">
    <property type="component" value="Unassembled WGS sequence"/>
</dbReference>
<dbReference type="InterPro" id="IPR036116">
    <property type="entry name" value="FN3_sf"/>
</dbReference>
<keyword evidence="4" id="KW-1185">Reference proteome</keyword>
<dbReference type="InterPro" id="IPR003961">
    <property type="entry name" value="FN3_dom"/>
</dbReference>
<evidence type="ECO:0000256" key="1">
    <source>
        <dbReference type="PROSITE-ProRule" id="PRU00182"/>
    </source>
</evidence>
<dbReference type="PROSITE" id="PS50853">
    <property type="entry name" value="FN3"/>
    <property type="match status" value="1"/>
</dbReference>
<dbReference type="InterPro" id="IPR014756">
    <property type="entry name" value="Ig_E-set"/>
</dbReference>
<sequence length="2112" mass="234659">MKSKLIKGSIKKLTSLVLIFFMVFGMMPWGEIKSYAVSPVVNRIEIMKIYKEGYNTASLYYLTIYGTDLNTLEVKLQDDTGQLSKLTPSESGNTSVQYEIPLEKEGSVFEINGSIYNLSEGDMPRIKGVTKTLVKAGEKIGILAEKLNNIDTNPDDDNKTIKVEYFRGTNRQDISNELKHTDDSLQTKEITAPTGIVGSQHMEVVKSYKEGTVDVKIQYRYLDAFRIYDDINIDSEIKIFPNKAKVGDKVTIKTETLPESSYSVFLLKQEIDPLLGKNLAIDIQTYQHPTNDDTITFKVPNLPTGTYEVILTNPINTSGVDPETNLTNQIIKQKDIGKFTIVDGKFLPEVQSVSPSAGPDSGSEVKIYGKYFEELNIDGLINADDSNITSDNLEIIYDNEDKIKKLKITYPVTSATKYDGKQVDSVERRISVIIGYVADFEDKTKQDFKHGANEFDSLSVIAKPLETSDKDTIKDVQVNIETRIMAEGKEYKIYESALKKDAYEYIKSFVVPTIDTVTPDTILVKEEGGVFKTSNDVVLSIKGKDFNVYKYTDDTGKEIINYPKIVIGVNDENVDGNNEIVMKKVGNDVYIYDKDTNDYKIYTNAMLDVLDSQGKEIDGSFGRETGNKIIVKIPSGLKISSQKVNVSSQAIGVGNPIRKSQNHVPLTLKSDAIKFVATEDVPVIENVRPNVVTVNGGEEVEIIGSNYKDGVKVFIDGEEVTGIKRQGDGKKITFTAPKGRAGDTLIYVINPSNGGIATYPFKYVETYTQPEIIDFSPKKGKTGTLVVVKGENLIPPDPTALEKDIFKLVGTRVLLEGKDINEYNRDPNTKEIKLQDYTSADNDKLFKVEDNNLIIAEYYHSIILKDEDTNKFYTIDLDVKGNPILSNGLDKKYTIKHEGNNIKAYKDTGGVYNVTVNNNSIVINEGTPITLQFKTPFKIEGNKIVGDNVKVVNSETLYFKVPILEADGYYDVTIENPDTKKDSKVDESGFYYYTQPSTKPVIESIYPNQGSVDGGYTITIKGKKTEGKECFVDNGNEKTKVFINGIEVEKDNVKVSTDGLSIEVVVPKLDIDLRDKYNTDRLTVPVVVVNPDGGSYSVEDGFIYVVPSSHPEITKLMPSKGKASGDEIVEILGKDFRFFEPYNDANRNQTWDIGEEYKDLNKYKIKFDGIDEAEDGSNTKGPDDFSNKTFDNLKQLYKNPDGTLNEEKFKERIIPVLPKVYFGGKQAEIIEFANGYLKVKTPSVDKAETVDVYIVNNDAGRSNKVKYTYESSNPNIEKITPSQGKKQGKDNIEIIGSDFAKSEIKLAQKQADGKLKASDSFQKQVLVKFGEITNGNIERDQPNSGLITNSRTTVNLEGGLSVSYDGLNDKVVITVAEGDKTYTNELIEYKDEVVYVPLDLLVNSENNSQYDGYELIKLEVKDRRLIVERGYSPQADLLNSGQIEVKTPSYYTIGKVPVTVINPDGGEAKGEFEYTNPTVNPKITDIIKDNNPSESSIEKVDEEDAKVIRVNYKGGNTITIKGEDFAEDGIIYIGNEEIPFSELEKKSSTELIFKMPEREWEVDKPYAVIVSTGGTSANSKDVKPNPIYIVFTKGETPNLAIESITPDRGPSTGGTKVEIIGKDFRQTMKEYKGKIKIYFGEGDNLVLVPDSNIISVSPNKIVLTTPPHAPGVVSIKVENPDGNIAELQDGFTYVSNPRITGVVSTSDDKTMISEISINGGEEVKIKGSDFAQGARVVFAPVIEEVKGDEISGDVIIINEKKYILKSGNDASDINVVNSQNIIVKTPEGKLGTKGVIVINPDGAATAVYNGIIYVTSKISPPANVNAELINDDRYIKISWDEVKDATSYEVYVIEDDKAPYLIGTTNLTTFVYRDLEPRTDYRFIVKALGEYGLSKGSKESNEVTTKRHVGYEDKDGEISENTSMEKSGDTANVVIGTDDYDEKETVIDLTKGVLAGSKEVVVSIPAKVVSSYSAKDVTIIGSDFYIKFNPTAFNVSKMYDNRKESNAGVKFKVSLNGKKNSSSLSNEYILSASAFVGQESTEIDYLKSKVEISLDFDVDKANMRRLKNISLRRYDVYRDEWVYIKQRMDDYSSAINAKVDRLGIYSIIGKRR</sequence>